<feature type="chain" id="PRO_5003121019" description="SMP-30/Gluconolactonase/LRE-like region domain-containing protein" evidence="1">
    <location>
        <begin position="21"/>
        <end position="341"/>
    </location>
</feature>
<dbReference type="EMBL" id="GL377316">
    <property type="protein sequence ID" value="EFI91714.1"/>
    <property type="molecule type" value="Genomic_DNA"/>
</dbReference>
<proteinExistence type="predicted"/>
<feature type="non-terminal residue" evidence="2">
    <location>
        <position position="341"/>
    </location>
</feature>
<dbReference type="InterPro" id="IPR052998">
    <property type="entry name" value="Hetero-Diels-Alderase-like"/>
</dbReference>
<evidence type="ECO:0000313" key="3">
    <source>
        <dbReference type="Proteomes" id="UP000007431"/>
    </source>
</evidence>
<dbReference type="InParanoid" id="D8QKG4"/>
<keyword evidence="3" id="KW-1185">Reference proteome</keyword>
<reference evidence="2 3" key="1">
    <citation type="journal article" date="2010" name="Nat. Biotechnol.">
        <title>Genome sequence of the model mushroom Schizophyllum commune.</title>
        <authorList>
            <person name="Ohm R.A."/>
            <person name="de Jong J.F."/>
            <person name="Lugones L.G."/>
            <person name="Aerts A."/>
            <person name="Kothe E."/>
            <person name="Stajich J.E."/>
            <person name="de Vries R.P."/>
            <person name="Record E."/>
            <person name="Levasseur A."/>
            <person name="Baker S.E."/>
            <person name="Bartholomew K.A."/>
            <person name="Coutinho P.M."/>
            <person name="Erdmann S."/>
            <person name="Fowler T.J."/>
            <person name="Gathman A.C."/>
            <person name="Lombard V."/>
            <person name="Henrissat B."/>
            <person name="Knabe N."/>
            <person name="Kuees U."/>
            <person name="Lilly W.W."/>
            <person name="Lindquist E."/>
            <person name="Lucas S."/>
            <person name="Magnuson J.K."/>
            <person name="Piumi F."/>
            <person name="Raudaskoski M."/>
            <person name="Salamov A."/>
            <person name="Schmutz J."/>
            <person name="Schwarze F.W.M.R."/>
            <person name="vanKuyk P.A."/>
            <person name="Horton J.S."/>
            <person name="Grigoriev I.V."/>
            <person name="Woesten H.A.B."/>
        </authorList>
    </citation>
    <scope>NUCLEOTIDE SEQUENCE [LARGE SCALE GENOMIC DNA]</scope>
    <source>
        <strain evidence="3">H4-8 / FGSC 9210</strain>
    </source>
</reference>
<accession>D8QKG4</accession>
<organism evidence="3">
    <name type="scientific">Schizophyllum commune (strain H4-8 / FGSC 9210)</name>
    <name type="common">Split gill fungus</name>
    <dbReference type="NCBI Taxonomy" id="578458"/>
    <lineage>
        <taxon>Eukaryota</taxon>
        <taxon>Fungi</taxon>
        <taxon>Dikarya</taxon>
        <taxon>Basidiomycota</taxon>
        <taxon>Agaricomycotina</taxon>
        <taxon>Agaricomycetes</taxon>
        <taxon>Agaricomycetidae</taxon>
        <taxon>Agaricales</taxon>
        <taxon>Schizophyllaceae</taxon>
        <taxon>Schizophyllum</taxon>
    </lineage>
</organism>
<sequence length="341" mass="35353">MFASFALTALVSLALSMVHASPYGNPVPSPNVQEIYAFPVNTSVENLAVRSNGNVLASVDSAPELYQISPYAVDPKPALVHSFDGYGSLLGIVELAQDQFYVAAGNFSVFSLESVPGTWSIFHVDLSSFEAQPDGSIASPAAIEKVTDIPEGELLNGLGVFSAEEGLVYVADSGSGIIYLVDVASGDYWPAIQDPLSIKGEPIPDYPAANGVHYDADSQSVYFTNVAQELFARVPVAANGSQAGPAEVVAQGELYDDFLLDGAGSAIVAVFGSNDVIRVDLASGNSTVIAGSQNATELQAATAVAKGRTPVDSNSLYVSRNGGIGQPTVVGGGIVKINRAF</sequence>
<dbReference type="KEGG" id="scm:SCHCO_02645102"/>
<keyword evidence="1" id="KW-0732">Signal</keyword>
<dbReference type="PANTHER" id="PTHR42060">
    <property type="entry name" value="NHL REPEAT-CONTAINING PROTEIN-RELATED"/>
    <property type="match status" value="1"/>
</dbReference>
<dbReference type="InterPro" id="IPR011042">
    <property type="entry name" value="6-blade_b-propeller_TolB-like"/>
</dbReference>
<dbReference type="OrthoDB" id="2896642at2759"/>
<evidence type="ECO:0000313" key="2">
    <source>
        <dbReference type="EMBL" id="EFI91714.1"/>
    </source>
</evidence>
<name>D8QKG4_SCHCM</name>
<dbReference type="GeneID" id="9593216"/>
<dbReference type="SUPFAM" id="SSF63829">
    <property type="entry name" value="Calcium-dependent phosphotriesterase"/>
    <property type="match status" value="1"/>
</dbReference>
<dbReference type="eggNOG" id="ENOG502S00D">
    <property type="taxonomic scope" value="Eukaryota"/>
</dbReference>
<dbReference type="Proteomes" id="UP000007431">
    <property type="component" value="Unassembled WGS sequence"/>
</dbReference>
<evidence type="ECO:0000256" key="1">
    <source>
        <dbReference type="SAM" id="SignalP"/>
    </source>
</evidence>
<dbReference type="AlphaFoldDB" id="D8QKG4"/>
<dbReference type="RefSeq" id="XP_003026617.1">
    <property type="nucleotide sequence ID" value="XM_003026571.1"/>
</dbReference>
<feature type="signal peptide" evidence="1">
    <location>
        <begin position="1"/>
        <end position="20"/>
    </location>
</feature>
<dbReference type="OMA" id="PNINQAG"/>
<protein>
    <recommendedName>
        <fullName evidence="4">SMP-30/Gluconolactonase/LRE-like region domain-containing protein</fullName>
    </recommendedName>
</protein>
<gene>
    <name evidence="2" type="ORF">SCHCODRAFT_114335</name>
</gene>
<dbReference type="HOGENOM" id="CLU_052989_0_1_1"/>
<dbReference type="PANTHER" id="PTHR42060:SF1">
    <property type="entry name" value="NHL REPEAT-CONTAINING PROTEIN"/>
    <property type="match status" value="1"/>
</dbReference>
<dbReference type="VEuPathDB" id="FungiDB:SCHCODRAFT_02645102"/>
<evidence type="ECO:0008006" key="4">
    <source>
        <dbReference type="Google" id="ProtNLM"/>
    </source>
</evidence>
<dbReference type="Gene3D" id="2.120.10.30">
    <property type="entry name" value="TolB, C-terminal domain"/>
    <property type="match status" value="1"/>
</dbReference>